<evidence type="ECO:0000259" key="2">
    <source>
        <dbReference type="PROSITE" id="PS51178"/>
    </source>
</evidence>
<feature type="region of interest" description="Disordered" evidence="1">
    <location>
        <begin position="217"/>
        <end position="251"/>
    </location>
</feature>
<dbReference type="Gene3D" id="3.30.10.20">
    <property type="match status" value="2"/>
</dbReference>
<dbReference type="Proteomes" id="UP001500621">
    <property type="component" value="Unassembled WGS sequence"/>
</dbReference>
<comment type="caution">
    <text evidence="3">The sequence shown here is derived from an EMBL/GenBank/DDBJ whole genome shotgun (WGS) entry which is preliminary data.</text>
</comment>
<evidence type="ECO:0000313" key="3">
    <source>
        <dbReference type="EMBL" id="GAA4699158.1"/>
    </source>
</evidence>
<proteinExistence type="predicted"/>
<reference evidence="4" key="1">
    <citation type="journal article" date="2019" name="Int. J. Syst. Evol. Microbiol.">
        <title>The Global Catalogue of Microorganisms (GCM) 10K type strain sequencing project: providing services to taxonomists for standard genome sequencing and annotation.</title>
        <authorList>
            <consortium name="The Broad Institute Genomics Platform"/>
            <consortium name="The Broad Institute Genome Sequencing Center for Infectious Disease"/>
            <person name="Wu L."/>
            <person name="Ma J."/>
        </authorList>
    </citation>
    <scope>NUCLEOTIDE SEQUENCE [LARGE SCALE GENOMIC DNA]</scope>
    <source>
        <strain evidence="4">JCM 18127</strain>
    </source>
</reference>
<accession>A0ABP8X1G8</accession>
<dbReference type="CDD" id="cd06577">
    <property type="entry name" value="PASTA_pknB"/>
    <property type="match status" value="2"/>
</dbReference>
<sequence>MAVVLALLIAGCSIDDASVASRGESAEASQPPDTEPSPGSSTPASPVGEPATPTPPPPVTVPAVAGLPRSEAAQALRAAGLRLRATRKVPSFEPRGTVLRQSVASGTSVTAGSAVALVTAVPHPRVPRVLQTSARTATTALQRAGYRVDLVTRTVPSGKDGMVLRQVPAPLTRTKAGTSITVVVAQVVRPVAPPPAENCTPGYRPCLSPASDYDCAGGSGDGPEYAQGPIYVSGSDPYELDSEGDGVACES</sequence>
<gene>
    <name evidence="3" type="ORF">GCM10023226_42400</name>
</gene>
<dbReference type="InterPro" id="IPR005543">
    <property type="entry name" value="PASTA_dom"/>
</dbReference>
<keyword evidence="4" id="KW-1185">Reference proteome</keyword>
<evidence type="ECO:0000313" key="4">
    <source>
        <dbReference type="Proteomes" id="UP001500621"/>
    </source>
</evidence>
<protein>
    <recommendedName>
        <fullName evidence="2">PASTA domain-containing protein</fullName>
    </recommendedName>
</protein>
<feature type="domain" description="PASTA" evidence="2">
    <location>
        <begin position="123"/>
        <end position="186"/>
    </location>
</feature>
<dbReference type="EMBL" id="BAABIM010000005">
    <property type="protein sequence ID" value="GAA4699158.1"/>
    <property type="molecule type" value="Genomic_DNA"/>
</dbReference>
<dbReference type="Pfam" id="PF03793">
    <property type="entry name" value="PASTA"/>
    <property type="match status" value="2"/>
</dbReference>
<feature type="compositionally biased region" description="Polar residues" evidence="1">
    <location>
        <begin position="27"/>
        <end position="44"/>
    </location>
</feature>
<evidence type="ECO:0000256" key="1">
    <source>
        <dbReference type="SAM" id="MobiDB-lite"/>
    </source>
</evidence>
<feature type="domain" description="PASTA" evidence="2">
    <location>
        <begin position="55"/>
        <end position="121"/>
    </location>
</feature>
<dbReference type="PROSITE" id="PS51178">
    <property type="entry name" value="PASTA"/>
    <property type="match status" value="2"/>
</dbReference>
<organism evidence="3 4">
    <name type="scientific">Nocardioides nanhaiensis</name>
    <dbReference type="NCBI Taxonomy" id="1476871"/>
    <lineage>
        <taxon>Bacteria</taxon>
        <taxon>Bacillati</taxon>
        <taxon>Actinomycetota</taxon>
        <taxon>Actinomycetes</taxon>
        <taxon>Propionibacteriales</taxon>
        <taxon>Nocardioidaceae</taxon>
        <taxon>Nocardioides</taxon>
    </lineage>
</organism>
<feature type="region of interest" description="Disordered" evidence="1">
    <location>
        <begin position="21"/>
        <end position="60"/>
    </location>
</feature>
<name>A0ABP8X1G8_9ACTN</name>
<dbReference type="SMART" id="SM00740">
    <property type="entry name" value="PASTA"/>
    <property type="match status" value="2"/>
</dbReference>